<feature type="region of interest" description="Disordered" evidence="1">
    <location>
        <begin position="38"/>
        <end position="71"/>
    </location>
</feature>
<comment type="caution">
    <text evidence="3">The sequence shown here is derived from an EMBL/GenBank/DDBJ whole genome shotgun (WGS) entry which is preliminary data.</text>
</comment>
<dbReference type="EMBL" id="JAVDYG010000001">
    <property type="protein sequence ID" value="MDR7360471.1"/>
    <property type="molecule type" value="Genomic_DNA"/>
</dbReference>
<accession>A0ABU2BQD2</accession>
<dbReference type="RefSeq" id="WP_310296966.1">
    <property type="nucleotide sequence ID" value="NZ_BAAAPS010000006.1"/>
</dbReference>
<dbReference type="Proteomes" id="UP001183648">
    <property type="component" value="Unassembled WGS sequence"/>
</dbReference>
<feature type="signal peptide" evidence="2">
    <location>
        <begin position="1"/>
        <end position="23"/>
    </location>
</feature>
<protein>
    <recommendedName>
        <fullName evidence="5">Heavy-metal-associated domain-containing protein</fullName>
    </recommendedName>
</protein>
<reference evidence="3 4" key="1">
    <citation type="submission" date="2023-07" db="EMBL/GenBank/DDBJ databases">
        <title>Sequencing the genomes of 1000 actinobacteria strains.</title>
        <authorList>
            <person name="Klenk H.-P."/>
        </authorList>
    </citation>
    <scope>NUCLEOTIDE SEQUENCE [LARGE SCALE GENOMIC DNA]</scope>
    <source>
        <strain evidence="3 4">DSM 19426</strain>
    </source>
</reference>
<evidence type="ECO:0000256" key="1">
    <source>
        <dbReference type="SAM" id="MobiDB-lite"/>
    </source>
</evidence>
<gene>
    <name evidence="3" type="ORF">J2S63_000024</name>
</gene>
<evidence type="ECO:0000313" key="3">
    <source>
        <dbReference type="EMBL" id="MDR7360471.1"/>
    </source>
</evidence>
<keyword evidence="4" id="KW-1185">Reference proteome</keyword>
<name>A0ABU2BQD2_9ACTN</name>
<proteinExistence type="predicted"/>
<sequence>MNTAARLGWYAGGLAVAFGGAFAAADAVVPQSTVDRWTEQAQGHEMGSETSMDPDAGHGGHGAAGSTTSAAVRGVRSAQDGYLLGPVTAPGRAGEAGRLSFRLLDDRGQPLTDYVTEHGKELHLIVVRTDGAQFRHVHPRRDARGTWSLPWSWDAAGTYRVYADFVPASAPHGDAVTLTRTVEVAGAFTPVAATPSRTATVDGFTVELSGDLVAGTSSPLTLTVSREGRPVTTLQPYLGAFGHLVALRQGDLAYLHVHPEGHEPSAGQTSGPDVAFMAEVPTPGRYLLHLDFRVDGTVHSAPFVVDTTPARTP</sequence>
<evidence type="ECO:0000256" key="2">
    <source>
        <dbReference type="SAM" id="SignalP"/>
    </source>
</evidence>
<organism evidence="3 4">
    <name type="scientific">Nocardioides marmoribigeumensis</name>
    <dbReference type="NCBI Taxonomy" id="433649"/>
    <lineage>
        <taxon>Bacteria</taxon>
        <taxon>Bacillati</taxon>
        <taxon>Actinomycetota</taxon>
        <taxon>Actinomycetes</taxon>
        <taxon>Propionibacteriales</taxon>
        <taxon>Nocardioidaceae</taxon>
        <taxon>Nocardioides</taxon>
    </lineage>
</organism>
<evidence type="ECO:0000313" key="4">
    <source>
        <dbReference type="Proteomes" id="UP001183648"/>
    </source>
</evidence>
<feature type="chain" id="PRO_5046353443" description="Heavy-metal-associated domain-containing protein" evidence="2">
    <location>
        <begin position="24"/>
        <end position="313"/>
    </location>
</feature>
<keyword evidence="2" id="KW-0732">Signal</keyword>
<evidence type="ECO:0008006" key="5">
    <source>
        <dbReference type="Google" id="ProtNLM"/>
    </source>
</evidence>